<evidence type="ECO:0000313" key="3">
    <source>
        <dbReference type="Proteomes" id="UP000037179"/>
    </source>
</evidence>
<comment type="caution">
    <text evidence="2">The sequence shown here is derived from an EMBL/GenBank/DDBJ whole genome shotgun (WGS) entry which is preliminary data.</text>
</comment>
<dbReference type="Proteomes" id="UP000037179">
    <property type="component" value="Unassembled WGS sequence"/>
</dbReference>
<evidence type="ECO:0000313" key="2">
    <source>
        <dbReference type="EMBL" id="GAP27544.1"/>
    </source>
</evidence>
<reference evidence="3" key="1">
    <citation type="submission" date="2015-07" db="EMBL/GenBank/DDBJ databases">
        <title>Nocardia seriolae U-1 whole genome shotgun sequence.</title>
        <authorList>
            <person name="Imajoh M."/>
            <person name="Fukumoto Y."/>
            <person name="Sukeda M."/>
            <person name="Yamane J."/>
            <person name="Yamasaki K."/>
            <person name="Shimizu M."/>
            <person name="Ohnishi K."/>
            <person name="Oshima S."/>
        </authorList>
    </citation>
    <scope>NUCLEOTIDE SEQUENCE [LARGE SCALE GENOMIC DNA]</scope>
    <source>
        <strain evidence="3">U-1</strain>
    </source>
</reference>
<sequence length="65" mass="7313">MPSNAGGITMNDKEKAEPDPRARWRKLPPEPTEFIEETDREPAAIDYGTTYDPDAKLPWWGQGAP</sequence>
<dbReference type="EMBL" id="BBYQ01000020">
    <property type="protein sequence ID" value="GAP27544.1"/>
    <property type="molecule type" value="Genomic_DNA"/>
</dbReference>
<feature type="compositionally biased region" description="Basic and acidic residues" evidence="1">
    <location>
        <begin position="11"/>
        <end position="22"/>
    </location>
</feature>
<keyword evidence="3" id="KW-1185">Reference proteome</keyword>
<proteinExistence type="predicted"/>
<name>A0ABC9YQ55_9NOCA</name>
<evidence type="ECO:0000256" key="1">
    <source>
        <dbReference type="SAM" id="MobiDB-lite"/>
    </source>
</evidence>
<reference evidence="2 3" key="2">
    <citation type="journal article" date="2016" name="Genome Announc.">
        <title>Draft Genome Sequence of Erythromycin- and Oxytetracycline-Sensitive Nocardia seriolae Strain U-1 (NBRC 110359).</title>
        <authorList>
            <person name="Imajoh M."/>
            <person name="Sukeda M."/>
            <person name="Shimizu M."/>
            <person name="Yamane J."/>
            <person name="Ohnishi K."/>
            <person name="Oshima S."/>
        </authorList>
    </citation>
    <scope>NUCLEOTIDE SEQUENCE [LARGE SCALE GENOMIC DNA]</scope>
    <source>
        <strain evidence="2 3">U-1</strain>
    </source>
</reference>
<protein>
    <submittedName>
        <fullName evidence="2">Uncharacterized protein</fullName>
    </submittedName>
</protein>
<dbReference type="AlphaFoldDB" id="A0ABC9YQ55"/>
<accession>A0ABC9YQ55</accession>
<organism evidence="2 3">
    <name type="scientific">Nocardia seriolae</name>
    <dbReference type="NCBI Taxonomy" id="37332"/>
    <lineage>
        <taxon>Bacteria</taxon>
        <taxon>Bacillati</taxon>
        <taxon>Actinomycetota</taxon>
        <taxon>Actinomycetes</taxon>
        <taxon>Mycobacteriales</taxon>
        <taxon>Nocardiaceae</taxon>
        <taxon>Nocardia</taxon>
    </lineage>
</organism>
<gene>
    <name evidence="2" type="ORF">NSK11_contig00020-0023</name>
</gene>
<feature type="region of interest" description="Disordered" evidence="1">
    <location>
        <begin position="1"/>
        <end position="65"/>
    </location>
</feature>